<reference evidence="16" key="3">
    <citation type="submission" date="2019-08" db="EMBL/GenBank/DDBJ databases">
        <authorList>
            <consortium name="Photinus pyralis genome working group"/>
            <person name="Fallon T.R."/>
            <person name="Sander Lower S.E."/>
            <person name="Weng J.-K."/>
        </authorList>
    </citation>
    <scope>NUCLEOTIDE SEQUENCE</scope>
    <source>
        <strain evidence="16">1611_PpyrPB1</strain>
        <tissue evidence="16">Whole body</tissue>
    </source>
</reference>
<dbReference type="InParanoid" id="A0A1Y1LTL2"/>
<reference evidence="16 17" key="2">
    <citation type="journal article" date="2018" name="Elife">
        <title>Firefly genomes illuminate parallel origins of bioluminescence in beetles.</title>
        <authorList>
            <person name="Fallon T.R."/>
            <person name="Lower S.E."/>
            <person name="Chang C.H."/>
            <person name="Bessho-Uehara M."/>
            <person name="Martin G.J."/>
            <person name="Bewick A.J."/>
            <person name="Behringer M."/>
            <person name="Debat H.J."/>
            <person name="Wong I."/>
            <person name="Day J.C."/>
            <person name="Suvorov A."/>
            <person name="Silva C.J."/>
            <person name="Stanger-Hall K.F."/>
            <person name="Hall D.W."/>
            <person name="Schmitz R.J."/>
            <person name="Nelson D.R."/>
            <person name="Lewis S.M."/>
            <person name="Shigenobu S."/>
            <person name="Bybee S.M."/>
            <person name="Larracuente A.M."/>
            <person name="Oba Y."/>
            <person name="Weng J.K."/>
        </authorList>
    </citation>
    <scope>NUCLEOTIDE SEQUENCE [LARGE SCALE GENOMIC DNA]</scope>
    <source>
        <strain evidence="16">1611_PpyrPB1</strain>
        <tissue evidence="16">Whole body</tissue>
    </source>
</reference>
<dbReference type="AlphaFoldDB" id="A0A1Y1LTL2"/>
<dbReference type="Gene3D" id="1.10.238.10">
    <property type="entry name" value="EF-hand"/>
    <property type="match status" value="3"/>
</dbReference>
<organism evidence="15">
    <name type="scientific">Photinus pyralis</name>
    <name type="common">Common eastern firefly</name>
    <name type="synonym">Lampyris pyralis</name>
    <dbReference type="NCBI Taxonomy" id="7054"/>
    <lineage>
        <taxon>Eukaryota</taxon>
        <taxon>Metazoa</taxon>
        <taxon>Ecdysozoa</taxon>
        <taxon>Arthropoda</taxon>
        <taxon>Hexapoda</taxon>
        <taxon>Insecta</taxon>
        <taxon>Pterygota</taxon>
        <taxon>Neoptera</taxon>
        <taxon>Endopterygota</taxon>
        <taxon>Coleoptera</taxon>
        <taxon>Polyphaga</taxon>
        <taxon>Elateriformia</taxon>
        <taxon>Elateroidea</taxon>
        <taxon>Lampyridae</taxon>
        <taxon>Lampyrinae</taxon>
        <taxon>Photinus</taxon>
    </lineage>
</organism>
<dbReference type="EMBL" id="VVIM01000006">
    <property type="protein sequence ID" value="KAB0797509.1"/>
    <property type="molecule type" value="Genomic_DNA"/>
</dbReference>
<feature type="chain" id="PRO_5036312558" description="Reticulocalbin-3" evidence="13">
    <location>
        <begin position="26"/>
        <end position="333"/>
    </location>
</feature>
<evidence type="ECO:0000256" key="4">
    <source>
        <dbReference type="ARBA" id="ARBA00022737"/>
    </source>
</evidence>
<evidence type="ECO:0000256" key="1">
    <source>
        <dbReference type="ARBA" id="ARBA00004319"/>
    </source>
</evidence>
<feature type="domain" description="EF-hand" evidence="14">
    <location>
        <begin position="279"/>
        <end position="314"/>
    </location>
</feature>
<keyword evidence="8" id="KW-0143">Chaperone</keyword>
<dbReference type="InterPro" id="IPR002048">
    <property type="entry name" value="EF_hand_dom"/>
</dbReference>
<proteinExistence type="predicted"/>
<sequence length="333" mass="38492">MLHKNSIKFTLRAVIIILTFAHIHAAVVHSHSSHLNKERENDGAYSPRDRGHNADTEQHNNEFDHESILGSAKDAEEYDHLPPDEAKRRLKILLKKMDLNKDEQIDRKELKAWILRSFKMLSKEEADEHLEDADDNGDGKVSWAEYLTDSYGSDADDEDSFKLDKENQLLIEDDKTMWKAADFNGDGLLEGDEWVAFSHPEEHPEMLPHILEQTLRDKDVNKDGAIDFQEFIGDRGLDHDQEWLYTEKEKFDQELDLNRDSKLTGNEILSWIVPSNDEIAQEEVDHLFGVSDDNEDGILSFNEVLEHHDTFVGSEATDYGDHLHNIHHFEDEL</sequence>
<dbReference type="SUPFAM" id="SSF47473">
    <property type="entry name" value="EF-hand"/>
    <property type="match status" value="2"/>
</dbReference>
<feature type="signal peptide" evidence="13">
    <location>
        <begin position="1"/>
        <end position="25"/>
    </location>
</feature>
<keyword evidence="6" id="KW-0106">Calcium</keyword>
<keyword evidence="3 13" id="KW-0732">Signal</keyword>
<evidence type="ECO:0000256" key="2">
    <source>
        <dbReference type="ARBA" id="ARBA00022723"/>
    </source>
</evidence>
<dbReference type="GO" id="GO:0015031">
    <property type="term" value="P:protein transport"/>
    <property type="evidence" value="ECO:0007669"/>
    <property type="project" value="UniProtKB-ARBA"/>
</dbReference>
<evidence type="ECO:0000256" key="12">
    <source>
        <dbReference type="SAM" id="MobiDB-lite"/>
    </source>
</evidence>
<evidence type="ECO:0000256" key="13">
    <source>
        <dbReference type="SAM" id="SignalP"/>
    </source>
</evidence>
<evidence type="ECO:0000256" key="7">
    <source>
        <dbReference type="ARBA" id="ARBA00023180"/>
    </source>
</evidence>
<dbReference type="SMART" id="SM00054">
    <property type="entry name" value="EFh"/>
    <property type="match status" value="5"/>
</dbReference>
<feature type="compositionally biased region" description="Basic and acidic residues" evidence="12">
    <location>
        <begin position="35"/>
        <end position="63"/>
    </location>
</feature>
<evidence type="ECO:0000259" key="14">
    <source>
        <dbReference type="PROSITE" id="PS50222"/>
    </source>
</evidence>
<dbReference type="EMBL" id="GEZM01050277">
    <property type="protein sequence ID" value="JAV75640.1"/>
    <property type="molecule type" value="Transcribed_RNA"/>
</dbReference>
<comment type="subcellular location">
    <subcellularLocation>
        <location evidence="1">Endoplasmic reticulum lumen</location>
    </subcellularLocation>
</comment>
<name>A0A1Y1LTL2_PHOPY</name>
<dbReference type="InterPro" id="IPR018247">
    <property type="entry name" value="EF_Hand_1_Ca_BS"/>
</dbReference>
<evidence type="ECO:0000256" key="6">
    <source>
        <dbReference type="ARBA" id="ARBA00022837"/>
    </source>
</evidence>
<feature type="domain" description="EF-hand" evidence="14">
    <location>
        <begin position="85"/>
        <end position="120"/>
    </location>
</feature>
<dbReference type="CDD" id="cd16227">
    <property type="entry name" value="EFh_CREC_RCN2_like"/>
    <property type="match status" value="1"/>
</dbReference>
<comment type="subunit">
    <text evidence="10">Interacts with PCSK6 (immature form including the propeptide); probably involved in the maturation and the secretion of PCSK6.</text>
</comment>
<evidence type="ECO:0000313" key="15">
    <source>
        <dbReference type="EMBL" id="JAV75640.1"/>
    </source>
</evidence>
<dbReference type="Pfam" id="PF13499">
    <property type="entry name" value="EF-hand_7"/>
    <property type="match status" value="2"/>
</dbReference>
<evidence type="ECO:0000256" key="5">
    <source>
        <dbReference type="ARBA" id="ARBA00022824"/>
    </source>
</evidence>
<dbReference type="PROSITE" id="PS00018">
    <property type="entry name" value="EF_HAND_1"/>
    <property type="match status" value="4"/>
</dbReference>
<evidence type="ECO:0000256" key="8">
    <source>
        <dbReference type="ARBA" id="ARBA00023186"/>
    </source>
</evidence>
<evidence type="ECO:0000313" key="17">
    <source>
        <dbReference type="Proteomes" id="UP000327044"/>
    </source>
</evidence>
<feature type="domain" description="EF-hand" evidence="14">
    <location>
        <begin position="169"/>
        <end position="204"/>
    </location>
</feature>
<dbReference type="Pfam" id="PF13833">
    <property type="entry name" value="EF-hand_8"/>
    <property type="match status" value="1"/>
</dbReference>
<accession>A0A1Y1LTL2</accession>
<dbReference type="InterPro" id="IPR011992">
    <property type="entry name" value="EF-hand-dom_pair"/>
</dbReference>
<evidence type="ECO:0000256" key="11">
    <source>
        <dbReference type="ARBA" id="ARBA00072696"/>
    </source>
</evidence>
<comment type="function">
    <text evidence="9">Probable molecular chaperone assisting protein biosynthesis and transport in the endoplasmic reticulum. Required for the proper biosynthesis and transport of pulmonary surfactant-associated protein A/SP-A, pulmonary surfactant-associated protein D/SP-D and the lipid transporter ABCA3. By regulating both the proper expression and the degradation through the endoplasmic reticulum-associated protein degradation pathway of these proteins plays a crucial role in pulmonary surfactant homeostasis. Has an anti-fibrotic activity by negatively regulating the secretion of type I and type III collagens. This calcium-binding protein also transiently associates with immature PCSK6 and regulates its secretion.</text>
</comment>
<evidence type="ECO:0000256" key="9">
    <source>
        <dbReference type="ARBA" id="ARBA00056975"/>
    </source>
</evidence>
<evidence type="ECO:0000256" key="3">
    <source>
        <dbReference type="ARBA" id="ARBA00022729"/>
    </source>
</evidence>
<dbReference type="PROSITE" id="PS50222">
    <property type="entry name" value="EF_HAND_2"/>
    <property type="match status" value="3"/>
</dbReference>
<keyword evidence="2" id="KW-0479">Metal-binding</keyword>
<feature type="region of interest" description="Disordered" evidence="12">
    <location>
        <begin position="31"/>
        <end position="63"/>
    </location>
</feature>
<dbReference type="Proteomes" id="UP000327044">
    <property type="component" value="Unassembled WGS sequence"/>
</dbReference>
<reference evidence="15" key="1">
    <citation type="journal article" date="2016" name="Sci. Rep.">
        <title>Molecular characterization of firefly nuptial gifts: a multi-omics approach sheds light on postcopulatory sexual selection.</title>
        <authorList>
            <person name="Al-Wathiqui N."/>
            <person name="Fallon T.R."/>
            <person name="South A."/>
            <person name="Weng J.K."/>
            <person name="Lewis S.M."/>
        </authorList>
    </citation>
    <scope>NUCLEOTIDE SEQUENCE</scope>
</reference>
<dbReference type="PANTHER" id="PTHR10827:SF95">
    <property type="entry name" value="LD34388P"/>
    <property type="match status" value="1"/>
</dbReference>
<dbReference type="FunCoup" id="A0A1Y1LTL2">
    <property type="interactions" value="1897"/>
</dbReference>
<keyword evidence="4" id="KW-0677">Repeat</keyword>
<dbReference type="OrthoDB" id="293868at2759"/>
<dbReference type="PANTHER" id="PTHR10827">
    <property type="entry name" value="RETICULOCALBIN"/>
    <property type="match status" value="1"/>
</dbReference>
<keyword evidence="7" id="KW-0325">Glycoprotein</keyword>
<evidence type="ECO:0000313" key="16">
    <source>
        <dbReference type="EMBL" id="KAB0797509.1"/>
    </source>
</evidence>
<keyword evidence="5" id="KW-0256">Endoplasmic reticulum</keyword>
<evidence type="ECO:0000256" key="10">
    <source>
        <dbReference type="ARBA" id="ARBA00063143"/>
    </source>
</evidence>
<dbReference type="GO" id="GO:0005509">
    <property type="term" value="F:calcium ion binding"/>
    <property type="evidence" value="ECO:0007669"/>
    <property type="project" value="InterPro"/>
</dbReference>
<dbReference type="GO" id="GO:0005788">
    <property type="term" value="C:endoplasmic reticulum lumen"/>
    <property type="evidence" value="ECO:0007669"/>
    <property type="project" value="UniProtKB-SubCell"/>
</dbReference>
<keyword evidence="17" id="KW-1185">Reference proteome</keyword>
<protein>
    <recommendedName>
        <fullName evidence="11">Reticulocalbin-3</fullName>
    </recommendedName>
</protein>
<gene>
    <name evidence="16" type="ORF">PPYR_08502</name>
</gene>
<dbReference type="FunFam" id="1.10.238.10:FF:000104">
    <property type="entry name" value="calumenin isoform X1"/>
    <property type="match status" value="1"/>
</dbReference>